<dbReference type="InterPro" id="IPR016181">
    <property type="entry name" value="Acyl_CoA_acyltransferase"/>
</dbReference>
<evidence type="ECO:0000259" key="3">
    <source>
        <dbReference type="PROSITE" id="PS51186"/>
    </source>
</evidence>
<dbReference type="SUPFAM" id="SSF55729">
    <property type="entry name" value="Acyl-CoA N-acyltransferases (Nat)"/>
    <property type="match status" value="1"/>
</dbReference>
<dbReference type="PANTHER" id="PTHR10545">
    <property type="entry name" value="DIAMINE N-ACETYLTRANSFERASE"/>
    <property type="match status" value="1"/>
</dbReference>
<dbReference type="AlphaFoldDB" id="A0A3D9H6B8"/>
<keyword evidence="5" id="KW-1185">Reference proteome</keyword>
<keyword evidence="4" id="KW-0689">Ribosomal protein</keyword>
<dbReference type="Gene3D" id="3.40.630.30">
    <property type="match status" value="1"/>
</dbReference>
<gene>
    <name evidence="4" type="ORF">DFP90_11241</name>
</gene>
<dbReference type="OrthoDB" id="9805924at2"/>
<proteinExistence type="predicted"/>
<dbReference type="InterPro" id="IPR051016">
    <property type="entry name" value="Diverse_Substrate_AcTransf"/>
</dbReference>
<dbReference type="PANTHER" id="PTHR10545:SF42">
    <property type="entry name" value="ACETYLTRANSFERASE"/>
    <property type="match status" value="1"/>
</dbReference>
<evidence type="ECO:0000313" key="4">
    <source>
        <dbReference type="EMBL" id="RED45048.1"/>
    </source>
</evidence>
<feature type="domain" description="N-acetyltransferase" evidence="3">
    <location>
        <begin position="3"/>
        <end position="146"/>
    </location>
</feature>
<evidence type="ECO:0000256" key="2">
    <source>
        <dbReference type="ARBA" id="ARBA00023315"/>
    </source>
</evidence>
<comment type="caution">
    <text evidence="4">The sequence shown here is derived from an EMBL/GenBank/DDBJ whole genome shotgun (WGS) entry which is preliminary data.</text>
</comment>
<sequence length="146" mass="16600">MSVTIRPLEPADRTAWNPLWQGYLTFYETDLDDAVTEVTWARLMTPGEDPSGFAALNEAGEIIGFTHYLYHRSTWAEGPYCYLEDLYVSEAARGTGAGRALIEAVSDRAEKDGAERVYWNTQSFNETARKLYDKLATLTPFVQYRK</sequence>
<dbReference type="Pfam" id="PF00583">
    <property type="entry name" value="Acetyltransf_1"/>
    <property type="match status" value="1"/>
</dbReference>
<dbReference type="CDD" id="cd04301">
    <property type="entry name" value="NAT_SF"/>
    <property type="match status" value="1"/>
</dbReference>
<name>A0A3D9H6B8_9PROT</name>
<evidence type="ECO:0000313" key="5">
    <source>
        <dbReference type="Proteomes" id="UP000256845"/>
    </source>
</evidence>
<dbReference type="GO" id="GO:0005840">
    <property type="term" value="C:ribosome"/>
    <property type="evidence" value="ECO:0007669"/>
    <property type="project" value="UniProtKB-KW"/>
</dbReference>
<dbReference type="PROSITE" id="PS51186">
    <property type="entry name" value="GNAT"/>
    <property type="match status" value="1"/>
</dbReference>
<reference evidence="4 5" key="1">
    <citation type="submission" date="2018-07" db="EMBL/GenBank/DDBJ databases">
        <title>Genomic Encyclopedia of Type Strains, Phase III (KMG-III): the genomes of soil and plant-associated and newly described type strains.</title>
        <authorList>
            <person name="Whitman W."/>
        </authorList>
    </citation>
    <scope>NUCLEOTIDE SEQUENCE [LARGE SCALE GENOMIC DNA]</scope>
    <source>
        <strain evidence="4 5">CECT 8488</strain>
    </source>
</reference>
<keyword evidence="4" id="KW-0687">Ribonucleoprotein</keyword>
<dbReference type="InterPro" id="IPR000182">
    <property type="entry name" value="GNAT_dom"/>
</dbReference>
<dbReference type="Proteomes" id="UP000256845">
    <property type="component" value="Unassembled WGS sequence"/>
</dbReference>
<evidence type="ECO:0000256" key="1">
    <source>
        <dbReference type="ARBA" id="ARBA00022679"/>
    </source>
</evidence>
<dbReference type="EMBL" id="QRDW01000012">
    <property type="protein sequence ID" value="RED45048.1"/>
    <property type="molecule type" value="Genomic_DNA"/>
</dbReference>
<organism evidence="4 5">
    <name type="scientific">Aestuariispira insulae</name>
    <dbReference type="NCBI Taxonomy" id="1461337"/>
    <lineage>
        <taxon>Bacteria</taxon>
        <taxon>Pseudomonadati</taxon>
        <taxon>Pseudomonadota</taxon>
        <taxon>Alphaproteobacteria</taxon>
        <taxon>Rhodospirillales</taxon>
        <taxon>Kiloniellaceae</taxon>
        <taxon>Aestuariispira</taxon>
    </lineage>
</organism>
<dbReference type="RefSeq" id="WP_115938561.1">
    <property type="nucleotide sequence ID" value="NZ_QRDW01000012.1"/>
</dbReference>
<accession>A0A3D9H6B8</accession>
<keyword evidence="2" id="KW-0012">Acyltransferase</keyword>
<keyword evidence="1" id="KW-0808">Transferase</keyword>
<protein>
    <submittedName>
        <fullName evidence="4">Ribosomal protein S18 acetylase RimI-like enzyme</fullName>
    </submittedName>
</protein>
<dbReference type="GO" id="GO:0008080">
    <property type="term" value="F:N-acetyltransferase activity"/>
    <property type="evidence" value="ECO:0007669"/>
    <property type="project" value="TreeGrafter"/>
</dbReference>